<dbReference type="Pfam" id="PF13392">
    <property type="entry name" value="HNH_3"/>
    <property type="match status" value="1"/>
</dbReference>
<evidence type="ECO:0000256" key="3">
    <source>
        <dbReference type="ARBA" id="ARBA00023125"/>
    </source>
</evidence>
<dbReference type="InterPro" id="IPR001471">
    <property type="entry name" value="AP2/ERF_dom"/>
</dbReference>
<dbReference type="InterPro" id="IPR016177">
    <property type="entry name" value="DNA-bd_dom_sf"/>
</dbReference>
<dbReference type="eggNOG" id="ENOG502SBZD">
    <property type="taxonomic scope" value="Eukaryota"/>
</dbReference>
<evidence type="ECO:0000256" key="1">
    <source>
        <dbReference type="ARBA" id="ARBA00004123"/>
    </source>
</evidence>
<dbReference type="Pfam" id="PF07463">
    <property type="entry name" value="NUMOD4"/>
    <property type="match status" value="1"/>
</dbReference>
<dbReference type="InterPro" id="IPR003615">
    <property type="entry name" value="HNH_nuc"/>
</dbReference>
<dbReference type="InterPro" id="IPR036955">
    <property type="entry name" value="AP2/ERF_dom_sf"/>
</dbReference>
<evidence type="ECO:0000313" key="8">
    <source>
        <dbReference type="Proteomes" id="UP000002729"/>
    </source>
</evidence>
<dbReference type="InParanoid" id="F0YMB4"/>
<dbReference type="AlphaFoldDB" id="F0YMB4"/>
<evidence type="ECO:0000313" key="7">
    <source>
        <dbReference type="EMBL" id="EGB03757.1"/>
    </source>
</evidence>
<comment type="subcellular location">
    <subcellularLocation>
        <location evidence="1">Nucleus</location>
    </subcellularLocation>
</comment>
<evidence type="ECO:0000256" key="4">
    <source>
        <dbReference type="ARBA" id="ARBA00023163"/>
    </source>
</evidence>
<evidence type="ECO:0000256" key="2">
    <source>
        <dbReference type="ARBA" id="ARBA00023015"/>
    </source>
</evidence>
<evidence type="ECO:0000259" key="6">
    <source>
        <dbReference type="PROSITE" id="PS51032"/>
    </source>
</evidence>
<dbReference type="InterPro" id="IPR044925">
    <property type="entry name" value="His-Me_finger_sf"/>
</dbReference>
<dbReference type="GO" id="GO:0016788">
    <property type="term" value="F:hydrolase activity, acting on ester bonds"/>
    <property type="evidence" value="ECO:0007669"/>
    <property type="project" value="InterPro"/>
</dbReference>
<keyword evidence="8" id="KW-1185">Reference proteome</keyword>
<dbReference type="GeneID" id="20221326"/>
<keyword evidence="2" id="KW-0805">Transcription regulation</keyword>
<keyword evidence="5" id="KW-0539">Nucleus</keyword>
<dbReference type="SUPFAM" id="SSF54060">
    <property type="entry name" value="His-Me finger endonucleases"/>
    <property type="match status" value="1"/>
</dbReference>
<proteinExistence type="predicted"/>
<protein>
    <recommendedName>
        <fullName evidence="6">AP2/ERF domain-containing protein</fullName>
    </recommendedName>
</protein>
<dbReference type="Proteomes" id="UP000002729">
    <property type="component" value="Unassembled WGS sequence"/>
</dbReference>
<organism evidence="8">
    <name type="scientific">Aureococcus anophagefferens</name>
    <name type="common">Harmful bloom alga</name>
    <dbReference type="NCBI Taxonomy" id="44056"/>
    <lineage>
        <taxon>Eukaryota</taxon>
        <taxon>Sar</taxon>
        <taxon>Stramenopiles</taxon>
        <taxon>Ochrophyta</taxon>
        <taxon>Pelagophyceae</taxon>
        <taxon>Pelagomonadales</taxon>
        <taxon>Pelagomonadaceae</taxon>
        <taxon>Aureococcus</taxon>
    </lineage>
</organism>
<dbReference type="Gene3D" id="3.30.730.10">
    <property type="entry name" value="AP2/ERF domain"/>
    <property type="match status" value="1"/>
</dbReference>
<dbReference type="SUPFAM" id="SSF54171">
    <property type="entry name" value="DNA-binding domain"/>
    <property type="match status" value="1"/>
</dbReference>
<dbReference type="PROSITE" id="PS51032">
    <property type="entry name" value="AP2_ERF"/>
    <property type="match status" value="1"/>
</dbReference>
<evidence type="ECO:0000256" key="5">
    <source>
        <dbReference type="ARBA" id="ARBA00023242"/>
    </source>
</evidence>
<sequence>MEQWKTIEDFPNYEVSTFGNVKSKRRNKLRYTSKSKDGYLRMDMSVSGKSKKKLIHRLVALAFIDNPENKPFVDHIDHDRTNNNISNLRWATQKENQANAGMFSNNTTGFKGVCFDKRKGKYKAQISIQNKSTHLGCFKTPEEASAVYEKKAKELRGEFYCATTV</sequence>
<dbReference type="EMBL" id="GL833162">
    <property type="protein sequence ID" value="EGB03757.1"/>
    <property type="molecule type" value="Genomic_DNA"/>
</dbReference>
<dbReference type="InterPro" id="IPR010902">
    <property type="entry name" value="NUMOD4"/>
</dbReference>
<dbReference type="KEGG" id="aaf:AURANDRAFT_33571"/>
<dbReference type="Gene3D" id="3.90.75.20">
    <property type="match status" value="1"/>
</dbReference>
<feature type="domain" description="AP2/ERF" evidence="6">
    <location>
        <begin position="109"/>
        <end position="165"/>
    </location>
</feature>
<dbReference type="GO" id="GO:0005634">
    <property type="term" value="C:nucleus"/>
    <property type="evidence" value="ECO:0007669"/>
    <property type="project" value="UniProtKB-SubCell"/>
</dbReference>
<dbReference type="GO" id="GO:0003677">
    <property type="term" value="F:DNA binding"/>
    <property type="evidence" value="ECO:0007669"/>
    <property type="project" value="UniProtKB-KW"/>
</dbReference>
<dbReference type="RefSeq" id="XP_009041542.1">
    <property type="nucleotide sequence ID" value="XM_009043294.1"/>
</dbReference>
<accession>F0YMB4</accession>
<gene>
    <name evidence="7" type="ORF">AURANDRAFT_33571</name>
</gene>
<dbReference type="OrthoDB" id="2438771at2759"/>
<reference evidence="7 8" key="1">
    <citation type="journal article" date="2011" name="Proc. Natl. Acad. Sci. U.S.A.">
        <title>Niche of harmful alga Aureococcus anophagefferens revealed through ecogenomics.</title>
        <authorList>
            <person name="Gobler C.J."/>
            <person name="Berry D.L."/>
            <person name="Dyhrman S.T."/>
            <person name="Wilhelm S.W."/>
            <person name="Salamov A."/>
            <person name="Lobanov A.V."/>
            <person name="Zhang Y."/>
            <person name="Collier J.L."/>
            <person name="Wurch L.L."/>
            <person name="Kustka A.B."/>
            <person name="Dill B.D."/>
            <person name="Shah M."/>
            <person name="VerBerkmoes N.C."/>
            <person name="Kuo A."/>
            <person name="Terry A."/>
            <person name="Pangilinan J."/>
            <person name="Lindquist E.A."/>
            <person name="Lucas S."/>
            <person name="Paulsen I.T."/>
            <person name="Hattenrath-Lehmann T.K."/>
            <person name="Talmage S.C."/>
            <person name="Walker E.A."/>
            <person name="Koch F."/>
            <person name="Burson A.M."/>
            <person name="Marcoval M.A."/>
            <person name="Tang Y.Z."/>
            <person name="Lecleir G.R."/>
            <person name="Coyne K.J."/>
            <person name="Berg G.M."/>
            <person name="Bertrand E.M."/>
            <person name="Saito M.A."/>
            <person name="Gladyshev V.N."/>
            <person name="Grigoriev I.V."/>
        </authorList>
    </citation>
    <scope>NUCLEOTIDE SEQUENCE [LARGE SCALE GENOMIC DNA]</scope>
    <source>
        <strain evidence="8">CCMP 1984</strain>
    </source>
</reference>
<name>F0YMB4_AURAN</name>
<dbReference type="GO" id="GO:0003700">
    <property type="term" value="F:DNA-binding transcription factor activity"/>
    <property type="evidence" value="ECO:0007669"/>
    <property type="project" value="InterPro"/>
</dbReference>
<dbReference type="SMART" id="SM00507">
    <property type="entry name" value="HNHc"/>
    <property type="match status" value="1"/>
</dbReference>
<keyword evidence="3" id="KW-0238">DNA-binding</keyword>
<keyword evidence="4" id="KW-0804">Transcription</keyword>